<dbReference type="GO" id="GO:0006189">
    <property type="term" value="P:'de novo' IMP biosynthetic process"/>
    <property type="evidence" value="ECO:0007669"/>
    <property type="project" value="UniProtKB-UniRule"/>
</dbReference>
<keyword evidence="3 5" id="KW-0658">Purine biosynthesis</keyword>
<dbReference type="NCBIfam" id="TIGR01161">
    <property type="entry name" value="purK"/>
    <property type="match status" value="1"/>
</dbReference>
<dbReference type="HAMAP" id="MF_01928">
    <property type="entry name" value="PurK"/>
    <property type="match status" value="1"/>
</dbReference>
<gene>
    <name evidence="5 6" type="primary">purK</name>
    <name evidence="8" type="ORF">DLM86_31095</name>
</gene>
<feature type="domain" description="ATP-grasp" evidence="7">
    <location>
        <begin position="116"/>
        <end position="304"/>
    </location>
</feature>
<reference evidence="8 9" key="1">
    <citation type="submission" date="2018-05" db="EMBL/GenBank/DDBJ databases">
        <title>Paenibacillus flagellatus sp. nov., isolated from selenium mineral soil.</title>
        <authorList>
            <person name="Dai X."/>
        </authorList>
    </citation>
    <scope>NUCLEOTIDE SEQUENCE [LARGE SCALE GENOMIC DNA]</scope>
    <source>
        <strain evidence="8 9">DXL2</strain>
    </source>
</reference>
<feature type="binding site" evidence="5">
    <location>
        <position position="112"/>
    </location>
    <ligand>
        <name>ATP</name>
        <dbReference type="ChEBI" id="CHEBI:30616"/>
    </ligand>
</feature>
<dbReference type="UniPathway" id="UPA00074">
    <property type="reaction ID" value="UER00942"/>
</dbReference>
<dbReference type="SUPFAM" id="SSF51246">
    <property type="entry name" value="Rudiment single hybrid motif"/>
    <property type="match status" value="1"/>
</dbReference>
<keyword evidence="9" id="KW-1185">Reference proteome</keyword>
<dbReference type="GO" id="GO:0005524">
    <property type="term" value="F:ATP binding"/>
    <property type="evidence" value="ECO:0007669"/>
    <property type="project" value="UniProtKB-UniRule"/>
</dbReference>
<evidence type="ECO:0000313" key="9">
    <source>
        <dbReference type="Proteomes" id="UP000247476"/>
    </source>
</evidence>
<dbReference type="Gene3D" id="3.30.1490.20">
    <property type="entry name" value="ATP-grasp fold, A domain"/>
    <property type="match status" value="1"/>
</dbReference>
<feature type="binding site" evidence="5">
    <location>
        <begin position="274"/>
        <end position="275"/>
    </location>
    <ligand>
        <name>ATP</name>
        <dbReference type="ChEBI" id="CHEBI:30616"/>
    </ligand>
</feature>
<proteinExistence type="inferred from homology"/>
<comment type="catalytic activity">
    <reaction evidence="5 6">
        <text>5-amino-1-(5-phospho-beta-D-ribosyl)imidazole + hydrogencarbonate + ATP = 5-carboxyamino-1-(5-phospho-D-ribosyl)imidazole + ADP + phosphate + 2 H(+)</text>
        <dbReference type="Rhea" id="RHEA:19317"/>
        <dbReference type="ChEBI" id="CHEBI:15378"/>
        <dbReference type="ChEBI" id="CHEBI:17544"/>
        <dbReference type="ChEBI" id="CHEBI:30616"/>
        <dbReference type="ChEBI" id="CHEBI:43474"/>
        <dbReference type="ChEBI" id="CHEBI:58730"/>
        <dbReference type="ChEBI" id="CHEBI:137981"/>
        <dbReference type="ChEBI" id="CHEBI:456216"/>
        <dbReference type="EC" id="6.3.4.18"/>
    </reaction>
</comment>
<dbReference type="Gene3D" id="3.40.50.20">
    <property type="match status" value="1"/>
</dbReference>
<dbReference type="NCBIfam" id="NF004679">
    <property type="entry name" value="PRK06019.1-5"/>
    <property type="match status" value="1"/>
</dbReference>
<comment type="function">
    <text evidence="5">Catalyzes the ATP-dependent conversion of 5-aminoimidazole ribonucleotide (AIR) and HCO(3)(-) to N5-carboxyaminoimidazole ribonucleotide (N5-CAIR).</text>
</comment>
<name>A0A2V5JUK0_9BACL</name>
<accession>A0A2V5JUK0</accession>
<protein>
    <recommendedName>
        <fullName evidence="5 6">N5-carboxyaminoimidazole ribonucleotide synthase</fullName>
        <shortName evidence="5 6">N5-CAIR synthase</shortName>
        <ecNumber evidence="5 6">6.3.4.18</ecNumber>
    </recommendedName>
    <alternativeName>
        <fullName evidence="5 6">5-(carboxyamino)imidazole ribonucleotide synthetase</fullName>
    </alternativeName>
</protein>
<dbReference type="Pfam" id="PF22660">
    <property type="entry name" value="RS_preATP-grasp-like"/>
    <property type="match status" value="1"/>
</dbReference>
<dbReference type="GO" id="GO:0004638">
    <property type="term" value="F:phosphoribosylaminoimidazole carboxylase activity"/>
    <property type="evidence" value="ECO:0007669"/>
    <property type="project" value="InterPro"/>
</dbReference>
<feature type="binding site" evidence="5">
    <location>
        <position position="197"/>
    </location>
    <ligand>
        <name>ATP</name>
        <dbReference type="ChEBI" id="CHEBI:30616"/>
    </ligand>
</feature>
<dbReference type="OrthoDB" id="9804625at2"/>
<dbReference type="SUPFAM" id="SSF56059">
    <property type="entry name" value="Glutathione synthetase ATP-binding domain-like"/>
    <property type="match status" value="1"/>
</dbReference>
<dbReference type="NCBIfam" id="NF004676">
    <property type="entry name" value="PRK06019.1-2"/>
    <property type="match status" value="1"/>
</dbReference>
<keyword evidence="4 5" id="KW-0067">ATP-binding</keyword>
<comment type="subunit">
    <text evidence="5 6">Homodimer.</text>
</comment>
<dbReference type="InterPro" id="IPR005875">
    <property type="entry name" value="PurK"/>
</dbReference>
<dbReference type="InterPro" id="IPR011054">
    <property type="entry name" value="Rudment_hybrid_motif"/>
</dbReference>
<keyword evidence="2 5" id="KW-0547">Nucleotide-binding</keyword>
<comment type="function">
    <text evidence="6">Catalyzes the ATP-dependent conversion of 5-aminoimidazole ribonucleotide (AIR) and HCO(3)- to N5-carboxyaminoimidazole ribonucleotide (N5-CAIR).</text>
</comment>
<dbReference type="EC" id="6.3.4.18" evidence="5 6"/>
<evidence type="ECO:0000256" key="6">
    <source>
        <dbReference type="RuleBase" id="RU361200"/>
    </source>
</evidence>
<dbReference type="FunFam" id="3.40.50.20:FF:000016">
    <property type="entry name" value="N5-carboxyaminoimidazole ribonucleotide synthase"/>
    <property type="match status" value="1"/>
</dbReference>
<dbReference type="GO" id="GO:0005829">
    <property type="term" value="C:cytosol"/>
    <property type="evidence" value="ECO:0007669"/>
    <property type="project" value="TreeGrafter"/>
</dbReference>
<dbReference type="PROSITE" id="PS50975">
    <property type="entry name" value="ATP_GRASP"/>
    <property type="match status" value="1"/>
</dbReference>
<dbReference type="InterPro" id="IPR013815">
    <property type="entry name" value="ATP_grasp_subdomain_1"/>
</dbReference>
<feature type="binding site" evidence="5">
    <location>
        <begin position="157"/>
        <end position="163"/>
    </location>
    <ligand>
        <name>ATP</name>
        <dbReference type="ChEBI" id="CHEBI:30616"/>
    </ligand>
</feature>
<organism evidence="8 9">
    <name type="scientific">Paenibacillus flagellatus</name>
    <dbReference type="NCBI Taxonomy" id="2211139"/>
    <lineage>
        <taxon>Bacteria</taxon>
        <taxon>Bacillati</taxon>
        <taxon>Bacillota</taxon>
        <taxon>Bacilli</taxon>
        <taxon>Bacillales</taxon>
        <taxon>Paenibacillaceae</taxon>
        <taxon>Paenibacillus</taxon>
    </lineage>
</organism>
<dbReference type="AlphaFoldDB" id="A0A2V5JUK0"/>
<feature type="binding site" evidence="5">
    <location>
        <position position="152"/>
    </location>
    <ligand>
        <name>ATP</name>
        <dbReference type="ChEBI" id="CHEBI:30616"/>
    </ligand>
</feature>
<dbReference type="Gene3D" id="3.30.470.20">
    <property type="entry name" value="ATP-grasp fold, B domain"/>
    <property type="match status" value="1"/>
</dbReference>
<dbReference type="InterPro" id="IPR011761">
    <property type="entry name" value="ATP-grasp"/>
</dbReference>
<dbReference type="NCBIfam" id="NF004675">
    <property type="entry name" value="PRK06019.1-1"/>
    <property type="match status" value="1"/>
</dbReference>
<dbReference type="InterPro" id="IPR003135">
    <property type="entry name" value="ATP-grasp_carboxylate-amine"/>
</dbReference>
<dbReference type="InterPro" id="IPR054350">
    <property type="entry name" value="PurT/PurK_preATP-grasp"/>
</dbReference>
<feature type="binding site" evidence="5">
    <location>
        <begin position="189"/>
        <end position="192"/>
    </location>
    <ligand>
        <name>ATP</name>
        <dbReference type="ChEBI" id="CHEBI:30616"/>
    </ligand>
</feature>
<evidence type="ECO:0000313" key="8">
    <source>
        <dbReference type="EMBL" id="PYI50031.1"/>
    </source>
</evidence>
<comment type="caution">
    <text evidence="8">The sequence shown here is derived from an EMBL/GenBank/DDBJ whole genome shotgun (WGS) entry which is preliminary data.</text>
</comment>
<dbReference type="GO" id="GO:0034028">
    <property type="term" value="F:5-(carboxyamino)imidazole ribonucleotide synthase activity"/>
    <property type="evidence" value="ECO:0007669"/>
    <property type="project" value="UniProtKB-UniRule"/>
</dbReference>
<feature type="binding site" evidence="5">
    <location>
        <position position="220"/>
    </location>
    <ligand>
        <name>ATP</name>
        <dbReference type="ChEBI" id="CHEBI:30616"/>
    </ligand>
</feature>
<dbReference type="PANTHER" id="PTHR11609:SF5">
    <property type="entry name" value="PHOSPHORIBOSYLAMINOIMIDAZOLE CARBOXYLASE"/>
    <property type="match status" value="1"/>
</dbReference>
<sequence length="387" mass="42310">MSGRSGDNVIKPGGTIGILGGGQLGRMLALAGRAMGYRFATLDPTPDSPCGQVADEQIVAAYDDAEAARKLAERSDVITYEFENVDAGVAAMLMSESYVPQGSELLYTTQHRLREKRAIEAAGVKVAPYREIGSAEQLREAVREFGTPCVLKTATGGYDGKGQWVIRSEDEIGEAYETLSRAKTELVLEQFIHFEKEISVIAARSPRGEVQAFPAAENIHVDNILHLSIVPARASEDVLKRAERMAVRIAESMQAIGLIAVEMFLTRDGELYVNELAPRPHNSGHYTMEACRTSQFEQHLRAVCNLPLGPVELLTPVVMANVLGEHVAPLLEWMGDEAGLPDGVAAKVHLYGKHEAKAKRKMGHVNLLTDDVEKAIDWVERSPIWKG</sequence>
<dbReference type="EMBL" id="QJVJ01000024">
    <property type="protein sequence ID" value="PYI50031.1"/>
    <property type="molecule type" value="Genomic_DNA"/>
</dbReference>
<dbReference type="Pfam" id="PF17769">
    <property type="entry name" value="PurK_C"/>
    <property type="match status" value="1"/>
</dbReference>
<dbReference type="InterPro" id="IPR040686">
    <property type="entry name" value="PurK_C"/>
</dbReference>
<evidence type="ECO:0000256" key="2">
    <source>
        <dbReference type="ARBA" id="ARBA00022741"/>
    </source>
</evidence>
<dbReference type="PANTHER" id="PTHR11609">
    <property type="entry name" value="PURINE BIOSYNTHESIS PROTEIN 6/7, PUR6/7"/>
    <property type="match status" value="1"/>
</dbReference>
<dbReference type="Pfam" id="PF02222">
    <property type="entry name" value="ATP-grasp"/>
    <property type="match status" value="1"/>
</dbReference>
<dbReference type="FunFam" id="3.30.470.20:FF:000029">
    <property type="entry name" value="N5-carboxyaminoimidazole ribonucleotide synthase"/>
    <property type="match status" value="1"/>
</dbReference>
<dbReference type="GO" id="GO:0046872">
    <property type="term" value="F:metal ion binding"/>
    <property type="evidence" value="ECO:0007669"/>
    <property type="project" value="InterPro"/>
</dbReference>
<dbReference type="Proteomes" id="UP000247476">
    <property type="component" value="Unassembled WGS sequence"/>
</dbReference>
<dbReference type="RefSeq" id="WP_110844056.1">
    <property type="nucleotide sequence ID" value="NZ_QJVJ01000024.1"/>
</dbReference>
<evidence type="ECO:0000256" key="5">
    <source>
        <dbReference type="HAMAP-Rule" id="MF_01928"/>
    </source>
</evidence>
<evidence type="ECO:0000259" key="7">
    <source>
        <dbReference type="PROSITE" id="PS50975"/>
    </source>
</evidence>
<dbReference type="SUPFAM" id="SSF52440">
    <property type="entry name" value="PreATP-grasp domain"/>
    <property type="match status" value="1"/>
</dbReference>
<comment type="similarity">
    <text evidence="5 6">Belongs to the PurK/PurT family.</text>
</comment>
<evidence type="ECO:0000256" key="4">
    <source>
        <dbReference type="ARBA" id="ARBA00022840"/>
    </source>
</evidence>
<dbReference type="InterPro" id="IPR016185">
    <property type="entry name" value="PreATP-grasp_dom_sf"/>
</dbReference>
<keyword evidence="1 5" id="KW-0436">Ligase</keyword>
<comment type="pathway">
    <text evidence="5 6">Purine metabolism; IMP biosynthesis via de novo pathway; 5-amino-1-(5-phospho-D-ribosyl)imidazole-4-carboxylate from 5-amino-1-(5-phospho-D-ribosyl)imidazole (N5-CAIR route): step 1/2.</text>
</comment>
<evidence type="ECO:0000256" key="3">
    <source>
        <dbReference type="ARBA" id="ARBA00022755"/>
    </source>
</evidence>
<dbReference type="FunFam" id="3.30.1490.20:FF:000015">
    <property type="entry name" value="N5-carboxyaminoimidazole ribonucleotide synthase"/>
    <property type="match status" value="1"/>
</dbReference>
<evidence type="ECO:0000256" key="1">
    <source>
        <dbReference type="ARBA" id="ARBA00022598"/>
    </source>
</evidence>